<accession>E9T5L7</accession>
<evidence type="ECO:0000313" key="1">
    <source>
        <dbReference type="EMBL" id="EGD22627.1"/>
    </source>
</evidence>
<gene>
    <name evidence="1" type="ORF">HMPREF0724_13845</name>
</gene>
<dbReference type="Proteomes" id="UP000004245">
    <property type="component" value="Unassembled WGS sequence"/>
</dbReference>
<sequence length="40" mass="4626">MIRSLGTFDSRDELFRAYGQTLPRAVRVVLEPAFGRWGAW</sequence>
<protein>
    <submittedName>
        <fullName evidence="1">Uncharacterized protein</fullName>
    </submittedName>
</protein>
<dbReference type="EMBL" id="ADNW02000018">
    <property type="protein sequence ID" value="EGD22627.1"/>
    <property type="molecule type" value="Genomic_DNA"/>
</dbReference>
<organism evidence="1 2">
    <name type="scientific">Prescottella equi ATCC 33707</name>
    <dbReference type="NCBI Taxonomy" id="525370"/>
    <lineage>
        <taxon>Bacteria</taxon>
        <taxon>Bacillati</taxon>
        <taxon>Actinomycetota</taxon>
        <taxon>Actinomycetes</taxon>
        <taxon>Mycobacteriales</taxon>
        <taxon>Nocardiaceae</taxon>
        <taxon>Prescottella</taxon>
    </lineage>
</organism>
<dbReference type="AlphaFoldDB" id="E9T5L7"/>
<keyword evidence="2" id="KW-1185">Reference proteome</keyword>
<proteinExistence type="predicted"/>
<comment type="caution">
    <text evidence="1">The sequence shown here is derived from an EMBL/GenBank/DDBJ whole genome shotgun (WGS) entry which is preliminary data.</text>
</comment>
<dbReference type="HOGENOM" id="CLU_3295606_0_0_11"/>
<reference evidence="1" key="1">
    <citation type="submission" date="2011-01" db="EMBL/GenBank/DDBJ databases">
        <authorList>
            <person name="Muzny D."/>
            <person name="Qin X."/>
            <person name="Buhay C."/>
            <person name="Dugan-Rocha S."/>
            <person name="Ding Y."/>
            <person name="Chen G."/>
            <person name="Hawes A."/>
            <person name="Holder M."/>
            <person name="Jhangiani S."/>
            <person name="Johnson A."/>
            <person name="Khan Z."/>
            <person name="Li Z."/>
            <person name="Liu W."/>
            <person name="Liu X."/>
            <person name="Perez L."/>
            <person name="Shen H."/>
            <person name="Wang Q."/>
            <person name="Watt J."/>
            <person name="Xi L."/>
            <person name="Xin Y."/>
            <person name="Zhou J."/>
            <person name="Deng J."/>
            <person name="Jiang H."/>
            <person name="Liu Y."/>
            <person name="Qu J."/>
            <person name="Song X.-Z."/>
            <person name="Zhang L."/>
            <person name="Villasana D."/>
            <person name="Johnson A."/>
            <person name="Liu J."/>
            <person name="Liyanage D."/>
            <person name="Lorensuhewa L."/>
            <person name="Robinson T."/>
            <person name="Song A."/>
            <person name="Song B.-B."/>
            <person name="Dinh H."/>
            <person name="Thornton R."/>
            <person name="Coyle M."/>
            <person name="Francisco L."/>
            <person name="Jackson L."/>
            <person name="Javaid M."/>
            <person name="Korchina V."/>
            <person name="Kovar C."/>
            <person name="Mata R."/>
            <person name="Mathew T."/>
            <person name="Ngo R."/>
            <person name="Nguyen L."/>
            <person name="Nguyen N."/>
            <person name="Okwuonu G."/>
            <person name="Ongeri F."/>
            <person name="Pham C."/>
            <person name="Simmons D."/>
            <person name="Wilczek-Boney K."/>
            <person name="Hale W."/>
            <person name="Jakkamsetti A."/>
            <person name="Pham P."/>
            <person name="Ruth R."/>
            <person name="San Lucas F."/>
            <person name="Warren J."/>
            <person name="Zhang J."/>
            <person name="Zhao Z."/>
            <person name="Zhou C."/>
            <person name="Zhu D."/>
            <person name="Lee S."/>
            <person name="Bess C."/>
            <person name="Blankenburg K."/>
            <person name="Forbes L."/>
            <person name="Fu Q."/>
            <person name="Gubbala S."/>
            <person name="Hirani K."/>
            <person name="Jayaseelan J.C."/>
            <person name="Lara F."/>
            <person name="Munidasa M."/>
            <person name="Palculict T."/>
            <person name="Patil S."/>
            <person name="Pu L.-L."/>
            <person name="Saada N."/>
            <person name="Tang L."/>
            <person name="Weissenberger G."/>
            <person name="Zhu Y."/>
            <person name="Hemphill L."/>
            <person name="Shang Y."/>
            <person name="Youmans B."/>
            <person name="Ayvaz T."/>
            <person name="Ross M."/>
            <person name="Santibanez J."/>
            <person name="Aqrawi P."/>
            <person name="Gross S."/>
            <person name="Joshi V."/>
            <person name="Fowler G."/>
            <person name="Nazareth L."/>
            <person name="Reid J."/>
            <person name="Worley K."/>
            <person name="Petrosino J."/>
            <person name="Highlander S."/>
            <person name="Gibbs R."/>
        </authorList>
    </citation>
    <scope>NUCLEOTIDE SEQUENCE [LARGE SCALE GENOMIC DNA]</scope>
    <source>
        <strain evidence="1">ATCC 33707</strain>
    </source>
</reference>
<name>E9T5L7_RHOHA</name>
<evidence type="ECO:0000313" key="2">
    <source>
        <dbReference type="Proteomes" id="UP000004245"/>
    </source>
</evidence>